<keyword evidence="6" id="KW-0472">Membrane</keyword>
<dbReference type="InterPro" id="IPR051089">
    <property type="entry name" value="prtT"/>
</dbReference>
<dbReference type="GO" id="GO:0008270">
    <property type="term" value="F:zinc ion binding"/>
    <property type="evidence" value="ECO:0007669"/>
    <property type="project" value="InterPro"/>
</dbReference>
<dbReference type="STRING" id="91928.A0A0D2BRV7"/>
<dbReference type="GO" id="GO:0006351">
    <property type="term" value="P:DNA-templated transcription"/>
    <property type="evidence" value="ECO:0007669"/>
    <property type="project" value="InterPro"/>
</dbReference>
<dbReference type="RefSeq" id="XP_016241361.1">
    <property type="nucleotide sequence ID" value="XM_016376085.1"/>
</dbReference>
<dbReference type="HOGENOM" id="CLU_011455_4_1_1"/>
<comment type="subcellular location">
    <subcellularLocation>
        <location evidence="1">Nucleus</location>
    </subcellularLocation>
</comment>
<evidence type="ECO:0000256" key="2">
    <source>
        <dbReference type="ARBA" id="ARBA00023015"/>
    </source>
</evidence>
<evidence type="ECO:0000256" key="6">
    <source>
        <dbReference type="SAM" id="Phobius"/>
    </source>
</evidence>
<name>A0A0D2BRV7_9EURO</name>
<evidence type="ECO:0000259" key="7">
    <source>
        <dbReference type="Pfam" id="PF04082"/>
    </source>
</evidence>
<feature type="domain" description="Xylanolytic transcriptional activator regulatory" evidence="7">
    <location>
        <begin position="9"/>
        <end position="145"/>
    </location>
</feature>
<keyword evidence="6" id="KW-0812">Transmembrane</keyword>
<keyword evidence="5" id="KW-0539">Nucleus</keyword>
<evidence type="ECO:0000313" key="8">
    <source>
        <dbReference type="EMBL" id="KIW21145.1"/>
    </source>
</evidence>
<dbReference type="Pfam" id="PF04082">
    <property type="entry name" value="Fungal_trans"/>
    <property type="match status" value="1"/>
</dbReference>
<dbReference type="GO" id="GO:0000981">
    <property type="term" value="F:DNA-binding transcription factor activity, RNA polymerase II-specific"/>
    <property type="evidence" value="ECO:0007669"/>
    <property type="project" value="TreeGrafter"/>
</dbReference>
<dbReference type="GO" id="GO:0000976">
    <property type="term" value="F:transcription cis-regulatory region binding"/>
    <property type="evidence" value="ECO:0007669"/>
    <property type="project" value="TreeGrafter"/>
</dbReference>
<evidence type="ECO:0000256" key="5">
    <source>
        <dbReference type="ARBA" id="ARBA00023242"/>
    </source>
</evidence>
<keyword evidence="3" id="KW-0238">DNA-binding</keyword>
<dbReference type="GO" id="GO:0005634">
    <property type="term" value="C:nucleus"/>
    <property type="evidence" value="ECO:0007669"/>
    <property type="project" value="UniProtKB-SubCell"/>
</dbReference>
<keyword evidence="9" id="KW-1185">Reference proteome</keyword>
<keyword evidence="6" id="KW-1133">Transmembrane helix</keyword>
<evidence type="ECO:0000256" key="3">
    <source>
        <dbReference type="ARBA" id="ARBA00023125"/>
    </source>
</evidence>
<organism evidence="8 9">
    <name type="scientific">Exophiala spinifera</name>
    <dbReference type="NCBI Taxonomy" id="91928"/>
    <lineage>
        <taxon>Eukaryota</taxon>
        <taxon>Fungi</taxon>
        <taxon>Dikarya</taxon>
        <taxon>Ascomycota</taxon>
        <taxon>Pezizomycotina</taxon>
        <taxon>Eurotiomycetes</taxon>
        <taxon>Chaetothyriomycetidae</taxon>
        <taxon>Chaetothyriales</taxon>
        <taxon>Herpotrichiellaceae</taxon>
        <taxon>Exophiala</taxon>
    </lineage>
</organism>
<keyword evidence="2" id="KW-0805">Transcription regulation</keyword>
<dbReference type="InterPro" id="IPR007219">
    <property type="entry name" value="XnlR_reg_dom"/>
</dbReference>
<dbReference type="VEuPathDB" id="FungiDB:PV08_01725"/>
<proteinExistence type="predicted"/>
<dbReference type="CDD" id="cd12148">
    <property type="entry name" value="fungal_TF_MHR"/>
    <property type="match status" value="1"/>
</dbReference>
<dbReference type="PANTHER" id="PTHR31845">
    <property type="entry name" value="FINGER DOMAIN PROTEIN, PUTATIVE-RELATED"/>
    <property type="match status" value="1"/>
</dbReference>
<evidence type="ECO:0000313" key="9">
    <source>
        <dbReference type="Proteomes" id="UP000053328"/>
    </source>
</evidence>
<keyword evidence="4" id="KW-0804">Transcription</keyword>
<dbReference type="AlphaFoldDB" id="A0A0D2BRV7"/>
<sequence length="464" mass="50953">MTFVPHYDSNRLLLWSMLAVAAGHSSVTSVLYNSLVNPVRRLAGDIYSHQSRGLEAVQALLILCAWPFPYQQTVNDPSPMYCSLATTIALQTGLHRPPALSDDFAFQMDDSGSSRVNIGDRERAWLGCFIMNYTVSERQGIPSPISPYRSISRAMGKGSSPHLADTLIGLGQIAFLGHKTTTALGDDSSAPSGLVDDPMRLIHFFDIDFQTASESLHGKVSSQCDIFLLYSRLSLYSYAFNDSSIPNHNQNHSYDVEKSAISGKALSTAMKLLQLACENFNASLRWPAFVKNCVIYATCLAAFILSKVKQSETEVKSIIDTCEAANTLIRLWSLFPKDSYSRISTHLARFIDSINPKTSLGMATPGDTRRGLAHQQTVTSRMSANIMFNVIWPAKKAGMNGNATTLNDDGPTSVHLLANNGMEEQNMHVTGLPSQATFDQVDTVDFGYFDDIFADWSDLLGNTT</sequence>
<gene>
    <name evidence="8" type="ORF">PV08_01725</name>
</gene>
<dbReference type="EMBL" id="KN847492">
    <property type="protein sequence ID" value="KIW21145.1"/>
    <property type="molecule type" value="Genomic_DNA"/>
</dbReference>
<reference evidence="8 9" key="1">
    <citation type="submission" date="2015-01" db="EMBL/GenBank/DDBJ databases">
        <title>The Genome Sequence of Exophiala spinifera CBS89968.</title>
        <authorList>
            <consortium name="The Broad Institute Genomics Platform"/>
            <person name="Cuomo C."/>
            <person name="de Hoog S."/>
            <person name="Gorbushina A."/>
            <person name="Stielow B."/>
            <person name="Teixiera M."/>
            <person name="Abouelleil A."/>
            <person name="Chapman S.B."/>
            <person name="Priest M."/>
            <person name="Young S.K."/>
            <person name="Wortman J."/>
            <person name="Nusbaum C."/>
            <person name="Birren B."/>
        </authorList>
    </citation>
    <scope>NUCLEOTIDE SEQUENCE [LARGE SCALE GENOMIC DNA]</scope>
    <source>
        <strain evidence="8 9">CBS 89968</strain>
    </source>
</reference>
<dbReference type="PANTHER" id="PTHR31845:SF21">
    <property type="entry name" value="REGULATORY PROTEIN LEU3"/>
    <property type="match status" value="1"/>
</dbReference>
<protein>
    <recommendedName>
        <fullName evidence="7">Xylanolytic transcriptional activator regulatory domain-containing protein</fullName>
    </recommendedName>
</protein>
<dbReference type="GeneID" id="27328808"/>
<dbReference type="OrthoDB" id="3163292at2759"/>
<dbReference type="Proteomes" id="UP000053328">
    <property type="component" value="Unassembled WGS sequence"/>
</dbReference>
<feature type="transmembrane region" description="Helical" evidence="6">
    <location>
        <begin position="12"/>
        <end position="32"/>
    </location>
</feature>
<evidence type="ECO:0000256" key="4">
    <source>
        <dbReference type="ARBA" id="ARBA00023163"/>
    </source>
</evidence>
<evidence type="ECO:0000256" key="1">
    <source>
        <dbReference type="ARBA" id="ARBA00004123"/>
    </source>
</evidence>
<accession>A0A0D2BRV7</accession>